<dbReference type="InterPro" id="IPR018097">
    <property type="entry name" value="EGF_Ca-bd_CS"/>
</dbReference>
<evidence type="ECO:0000256" key="2">
    <source>
        <dbReference type="ARBA" id="ARBA00022737"/>
    </source>
</evidence>
<gene>
    <name evidence="6" type="ORF">ACJMK2_023001</name>
</gene>
<dbReference type="PROSITE" id="PS00010">
    <property type="entry name" value="ASX_HYDROXYL"/>
    <property type="match status" value="2"/>
</dbReference>
<dbReference type="SUPFAM" id="SSF57196">
    <property type="entry name" value="EGF/Laminin"/>
    <property type="match status" value="2"/>
</dbReference>
<evidence type="ECO:0000256" key="1">
    <source>
        <dbReference type="ARBA" id="ARBA00022536"/>
    </source>
</evidence>
<feature type="non-terminal residue" evidence="6">
    <location>
        <position position="77"/>
    </location>
</feature>
<dbReference type="PROSITE" id="PS01187">
    <property type="entry name" value="EGF_CA"/>
    <property type="match status" value="1"/>
</dbReference>
<organism evidence="6 7">
    <name type="scientific">Sinanodonta woodiana</name>
    <name type="common">Chinese pond mussel</name>
    <name type="synonym">Anodonta woodiana</name>
    <dbReference type="NCBI Taxonomy" id="1069815"/>
    <lineage>
        <taxon>Eukaryota</taxon>
        <taxon>Metazoa</taxon>
        <taxon>Spiralia</taxon>
        <taxon>Lophotrochozoa</taxon>
        <taxon>Mollusca</taxon>
        <taxon>Bivalvia</taxon>
        <taxon>Autobranchia</taxon>
        <taxon>Heteroconchia</taxon>
        <taxon>Palaeoheterodonta</taxon>
        <taxon>Unionida</taxon>
        <taxon>Unionoidea</taxon>
        <taxon>Unionidae</taxon>
        <taxon>Unioninae</taxon>
        <taxon>Sinanodonta</taxon>
    </lineage>
</organism>
<dbReference type="InterPro" id="IPR000152">
    <property type="entry name" value="EGF-type_Asp/Asn_hydroxyl_site"/>
</dbReference>
<feature type="non-terminal residue" evidence="6">
    <location>
        <position position="1"/>
    </location>
</feature>
<dbReference type="InterPro" id="IPR049883">
    <property type="entry name" value="NOTCH1_EGF-like"/>
</dbReference>
<dbReference type="PANTHER" id="PTHR12916">
    <property type="entry name" value="CYTOCHROME C OXIDASE POLYPEPTIDE VIC-2"/>
    <property type="match status" value="1"/>
</dbReference>
<dbReference type="CDD" id="cd00054">
    <property type="entry name" value="EGF_CA"/>
    <property type="match status" value="2"/>
</dbReference>
<keyword evidence="7" id="KW-1185">Reference proteome</keyword>
<dbReference type="SMART" id="SM00181">
    <property type="entry name" value="EGF"/>
    <property type="match status" value="2"/>
</dbReference>
<evidence type="ECO:0000256" key="3">
    <source>
        <dbReference type="ARBA" id="ARBA00023157"/>
    </source>
</evidence>
<name>A0ABD3TMR8_SINWO</name>
<keyword evidence="1 4" id="KW-0245">EGF-like domain</keyword>
<dbReference type="PANTHER" id="PTHR12916:SF10">
    <property type="entry name" value="NEUROGENIC LOCUS NOTCH HOMOLOG PROTEIN 2 PRECURSOR"/>
    <property type="match status" value="1"/>
</dbReference>
<dbReference type="PROSITE" id="PS00022">
    <property type="entry name" value="EGF_1"/>
    <property type="match status" value="2"/>
</dbReference>
<evidence type="ECO:0000259" key="5">
    <source>
        <dbReference type="PROSITE" id="PS50026"/>
    </source>
</evidence>
<reference evidence="6 7" key="1">
    <citation type="submission" date="2024-11" db="EMBL/GenBank/DDBJ databases">
        <title>Chromosome-level genome assembly of the freshwater bivalve Anodonta woodiana.</title>
        <authorList>
            <person name="Chen X."/>
        </authorList>
    </citation>
    <scope>NUCLEOTIDE SEQUENCE [LARGE SCALE GENOMIC DNA]</scope>
    <source>
        <strain evidence="6">MN2024</strain>
        <tissue evidence="6">Gills</tissue>
    </source>
</reference>
<feature type="disulfide bond" evidence="4">
    <location>
        <begin position="66"/>
        <end position="75"/>
    </location>
</feature>
<dbReference type="Gene3D" id="2.10.25.10">
    <property type="entry name" value="Laminin"/>
    <property type="match status" value="2"/>
</dbReference>
<evidence type="ECO:0000313" key="6">
    <source>
        <dbReference type="EMBL" id="KAL3837655.1"/>
    </source>
</evidence>
<dbReference type="EMBL" id="JBJQND010000018">
    <property type="protein sequence ID" value="KAL3837655.1"/>
    <property type="molecule type" value="Genomic_DNA"/>
</dbReference>
<dbReference type="Proteomes" id="UP001634394">
    <property type="component" value="Unassembled WGS sequence"/>
</dbReference>
<dbReference type="InterPro" id="IPR001881">
    <property type="entry name" value="EGF-like_Ca-bd_dom"/>
</dbReference>
<evidence type="ECO:0000256" key="4">
    <source>
        <dbReference type="PROSITE-ProRule" id="PRU00076"/>
    </source>
</evidence>
<sequence length="77" mass="7813">IDECATNLTCRNGGTCNNTAGSYSCICTSGWTGANCTTDIDECASNLTCRNGGTCNNTAGSYSCICTSGWTGANCTT</sequence>
<comment type="caution">
    <text evidence="4">Lacks conserved residue(s) required for the propagation of feature annotation.</text>
</comment>
<evidence type="ECO:0000313" key="7">
    <source>
        <dbReference type="Proteomes" id="UP001634394"/>
    </source>
</evidence>
<protein>
    <recommendedName>
        <fullName evidence="5">EGF-like domain-containing protein</fullName>
    </recommendedName>
</protein>
<dbReference type="PROSITE" id="PS50026">
    <property type="entry name" value="EGF_3"/>
    <property type="match status" value="2"/>
</dbReference>
<keyword evidence="3 4" id="KW-1015">Disulfide bond</keyword>
<accession>A0ABD3TMR8</accession>
<dbReference type="SMART" id="SM00179">
    <property type="entry name" value="EGF_CA"/>
    <property type="match status" value="2"/>
</dbReference>
<feature type="disulfide bond" evidence="4">
    <location>
        <begin position="27"/>
        <end position="36"/>
    </location>
</feature>
<dbReference type="FunFam" id="2.10.25.10:FF:000125">
    <property type="entry name" value="Neurogenic locus notch protein-like"/>
    <property type="match status" value="2"/>
</dbReference>
<dbReference type="PROSITE" id="PS01186">
    <property type="entry name" value="EGF_2"/>
    <property type="match status" value="2"/>
</dbReference>
<feature type="domain" description="EGF-like" evidence="5">
    <location>
        <begin position="1"/>
        <end position="37"/>
    </location>
</feature>
<dbReference type="Pfam" id="PF07645">
    <property type="entry name" value="EGF_CA"/>
    <property type="match status" value="2"/>
</dbReference>
<keyword evidence="2" id="KW-0677">Repeat</keyword>
<dbReference type="InterPro" id="IPR000742">
    <property type="entry name" value="EGF"/>
</dbReference>
<comment type="caution">
    <text evidence="6">The sequence shown here is derived from an EMBL/GenBank/DDBJ whole genome shotgun (WGS) entry which is preliminary data.</text>
</comment>
<feature type="domain" description="EGF-like" evidence="5">
    <location>
        <begin position="39"/>
        <end position="76"/>
    </location>
</feature>
<proteinExistence type="predicted"/>
<dbReference type="AlphaFoldDB" id="A0ABD3TMR8"/>